<dbReference type="HAMAP" id="MF_01867">
    <property type="entry name" value="BshC"/>
    <property type="match status" value="1"/>
</dbReference>
<evidence type="ECO:0000259" key="4">
    <source>
        <dbReference type="Pfam" id="PF24850"/>
    </source>
</evidence>
<gene>
    <name evidence="2 5" type="primary">bshC</name>
    <name evidence="5" type="ORF">QWT69_09595</name>
</gene>
<feature type="domain" description="Bacillithiol biosynthesis BshC C-terminal coiled-coil" evidence="4">
    <location>
        <begin position="380"/>
        <end position="536"/>
    </location>
</feature>
<keyword evidence="1 2" id="KW-0436">Ligase</keyword>
<name>A0ABZ0L3J9_9BACL</name>
<evidence type="ECO:0000259" key="3">
    <source>
        <dbReference type="Pfam" id="PF10079"/>
    </source>
</evidence>
<organism evidence="5 6">
    <name type="scientific">Sporosarcina oncorhynchi</name>
    <dbReference type="NCBI Taxonomy" id="3056444"/>
    <lineage>
        <taxon>Bacteria</taxon>
        <taxon>Bacillati</taxon>
        <taxon>Bacillota</taxon>
        <taxon>Bacilli</taxon>
        <taxon>Bacillales</taxon>
        <taxon>Caryophanaceae</taxon>
        <taxon>Sporosarcina</taxon>
    </lineage>
</organism>
<comment type="similarity">
    <text evidence="2">Belongs to the BshC family.</text>
</comment>
<proteinExistence type="inferred from homology"/>
<evidence type="ECO:0000313" key="6">
    <source>
        <dbReference type="Proteomes" id="UP001303902"/>
    </source>
</evidence>
<dbReference type="EMBL" id="CP129118">
    <property type="protein sequence ID" value="WOV86202.1"/>
    <property type="molecule type" value="Genomic_DNA"/>
</dbReference>
<reference evidence="5 6" key="1">
    <citation type="submission" date="2023-06" db="EMBL/GenBank/DDBJ databases">
        <title>Sporosarcina sp. nov., isolated from Korean tranditional fermented seafood 'Jeotgal'.</title>
        <authorList>
            <person name="Yang A.I."/>
            <person name="Shin N.-R."/>
        </authorList>
    </citation>
    <scope>NUCLEOTIDE SEQUENCE [LARGE SCALE GENOMIC DNA]</scope>
    <source>
        <strain evidence="5 6">T2O-4</strain>
    </source>
</reference>
<keyword evidence="6" id="KW-1185">Reference proteome</keyword>
<feature type="domain" description="Bacillithiol biosynthesis BshC N-terminal Rossmann-like" evidence="3">
    <location>
        <begin position="2"/>
        <end position="377"/>
    </location>
</feature>
<evidence type="ECO:0000313" key="5">
    <source>
        <dbReference type="EMBL" id="WOV86202.1"/>
    </source>
</evidence>
<accession>A0ABZ0L3J9</accession>
<dbReference type="InterPro" id="IPR055399">
    <property type="entry name" value="CC_BshC"/>
</dbReference>
<dbReference type="EC" id="6.-.-.-" evidence="2"/>
<dbReference type="Proteomes" id="UP001303902">
    <property type="component" value="Chromosome"/>
</dbReference>
<dbReference type="Pfam" id="PF24850">
    <property type="entry name" value="CC_BshC"/>
    <property type="match status" value="1"/>
</dbReference>
<evidence type="ECO:0000256" key="1">
    <source>
        <dbReference type="ARBA" id="ARBA00022598"/>
    </source>
</evidence>
<dbReference type="RefSeq" id="WP_317965138.1">
    <property type="nucleotide sequence ID" value="NZ_CP129118.1"/>
</dbReference>
<dbReference type="InterPro" id="IPR011199">
    <property type="entry name" value="Bacillithiol_biosynth_BshC"/>
</dbReference>
<dbReference type="NCBIfam" id="TIGR03998">
    <property type="entry name" value="thiol_BshC"/>
    <property type="match status" value="1"/>
</dbReference>
<dbReference type="PIRSF" id="PIRSF012535">
    <property type="entry name" value="UCP012535"/>
    <property type="match status" value="1"/>
</dbReference>
<dbReference type="InterPro" id="IPR055398">
    <property type="entry name" value="Rossmann-like_BshC"/>
</dbReference>
<sequence>MMEIETLVLQNENKVLHAYTNDDQFIHTFFDYKNEAASYSQRIEELSERNYSRMQLAEVIRSYMEPFGISAQASKHIEELADDGVVVIGGQQAGIMTGPLYSIHKAVTVLILAEQQREQLDIPVIPVFWVAGEDHDLNEINHVYTETAGKVTKKQYDEKFVFKWMASDAAYTEAQMVSFVEDIFRQFGENTHTKALKQDVLEAVKLEKTFTSFFVRLMNGLFKEKGLLFIDSAYKPLREIETEHFYKLICESEKLSEMIVCKENDFEDRGFVRPIQAQRDAANLFYVHETGRVLLSKRDGQFVNDSLGIRFTEEEMISMATEQPWMLSNNVATRPIMQDFVFPVLAFVGGAGEIAYWALLKESFHHLGIKMPIIVPRISMTLVTPKVQQLLKELSLTVEDVMAGKVHEDRESLLESLHNEDFENLLKETEQRLDRSYTELMSEASKGMQQILQKNLKLHKKQFDYLRGKMEEELLIQNDVTLQKYSKVENELLPEGSLQERIFTPYFFMNSYGNSLVDDLLQQTIAMDNTHKIVYL</sequence>
<protein>
    <recommendedName>
        <fullName evidence="2">Putative cysteine ligase BshC</fullName>
        <ecNumber evidence="2">6.-.-.-</ecNumber>
    </recommendedName>
</protein>
<evidence type="ECO:0000256" key="2">
    <source>
        <dbReference type="HAMAP-Rule" id="MF_01867"/>
    </source>
</evidence>
<comment type="function">
    <text evidence="2">Involved in bacillithiol (BSH) biosynthesis. May catalyze the last step of the pathway, the addition of cysteine to glucosamine malate (GlcN-Mal) to generate BSH.</text>
</comment>
<dbReference type="Pfam" id="PF10079">
    <property type="entry name" value="Rossmann-like_BshC"/>
    <property type="match status" value="1"/>
</dbReference>